<protein>
    <recommendedName>
        <fullName evidence="1">AbiJ-NTD3 domain-containing protein</fullName>
    </recommendedName>
</protein>
<accession>A0ABT0YGC3</accession>
<feature type="domain" description="AbiJ-NTD3" evidence="1">
    <location>
        <begin position="99"/>
        <end position="261"/>
    </location>
</feature>
<organism evidence="2 3">
    <name type="scientific">Paractinoplanes hotanensis</name>
    <dbReference type="NCBI Taxonomy" id="2906497"/>
    <lineage>
        <taxon>Bacteria</taxon>
        <taxon>Bacillati</taxon>
        <taxon>Actinomycetota</taxon>
        <taxon>Actinomycetes</taxon>
        <taxon>Micromonosporales</taxon>
        <taxon>Micromonosporaceae</taxon>
        <taxon>Paractinoplanes</taxon>
    </lineage>
</organism>
<sequence length="467" mass="53158">MAGDPDMAELRDLVGEIVKEIAGTASHKTLAGHLGRIGLPAPSGEGSKAELASSSLRAVPDMRLPAVAERIVDTFELLTAARRTALQDLWWAVENHPPISKRARRELSRVLDLEDFREHYVRFRALLDRLFVLDNDPFPWDGHNRGLGADIDRHVGSFPDWSAEHLFEQLGAFDASDRRFALLLEGLASADTIPDESKQRSVIEDLNPLLKPDGLELRETGADDGYPVFRLIAIRSRSRRPKNLYFAALRKPDIRITDTIDNEIEILSNADDVLHYDRPINVGGLRWGALQTWWMETYQVTDDVAAKWQLHRRMESSLPNNSPYQYRFFKTYYNLFRAAGPDLPVLIPEVVLHWDPKTIRARGVHALLNHRMDFLIFLPHDRRIVLEVDGMQHYAIETAAQPLRYVADPATYAKTMRGSRALALNGYEVHRFGTHELRDDPAARETMRTFFDLLFRDSGVTIKASPE</sequence>
<dbReference type="InterPro" id="IPR041427">
    <property type="entry name" value="AbiJ-NTD3"/>
</dbReference>
<evidence type="ECO:0000313" key="2">
    <source>
        <dbReference type="EMBL" id="MCM4085122.1"/>
    </source>
</evidence>
<dbReference type="RefSeq" id="WP_251804856.1">
    <property type="nucleotide sequence ID" value="NZ_JAMQOL010000097.1"/>
</dbReference>
<evidence type="ECO:0000259" key="1">
    <source>
        <dbReference type="Pfam" id="PF18860"/>
    </source>
</evidence>
<keyword evidence="3" id="KW-1185">Reference proteome</keyword>
<comment type="caution">
    <text evidence="2">The sequence shown here is derived from an EMBL/GenBank/DDBJ whole genome shotgun (WGS) entry which is preliminary data.</text>
</comment>
<dbReference type="Pfam" id="PF18860">
    <property type="entry name" value="AbiJ_NTD3"/>
    <property type="match status" value="1"/>
</dbReference>
<evidence type="ECO:0000313" key="3">
    <source>
        <dbReference type="Proteomes" id="UP001523216"/>
    </source>
</evidence>
<name>A0ABT0YGC3_9ACTN</name>
<gene>
    <name evidence="2" type="ORF">LXN57_47110</name>
</gene>
<reference evidence="2 3" key="1">
    <citation type="submission" date="2022-06" db="EMBL/GenBank/DDBJ databases">
        <title>Actinoplanes abujensis sp. nov., isolated from Nigerian arid soil.</title>
        <authorList>
            <person name="Ding P."/>
        </authorList>
    </citation>
    <scope>NUCLEOTIDE SEQUENCE [LARGE SCALE GENOMIC DNA]</scope>
    <source>
        <strain evidence="3">TRM88002</strain>
    </source>
</reference>
<dbReference type="EMBL" id="JAMQOL010000097">
    <property type="protein sequence ID" value="MCM4085122.1"/>
    <property type="molecule type" value="Genomic_DNA"/>
</dbReference>
<dbReference type="Proteomes" id="UP001523216">
    <property type="component" value="Unassembled WGS sequence"/>
</dbReference>
<proteinExistence type="predicted"/>